<proteinExistence type="predicted"/>
<accession>A0A7S1HUS5</accession>
<sequence length="103" mass="11538">MGLCSAAARPAQGEKLSITIPKNEENFVVHKMHATYVPANQLSSHFPPPTPGSQYASSRSCTCSFRSCLHGLELQNPTQHTYPTTHLYQRPHRNKEHGMPQLR</sequence>
<name>A0A7S1HUS5_9EUGL</name>
<evidence type="ECO:0000313" key="2">
    <source>
        <dbReference type="EMBL" id="CAD8991901.1"/>
    </source>
</evidence>
<organism evidence="2">
    <name type="scientific">Eutreptiella gymnastica</name>
    <dbReference type="NCBI Taxonomy" id="73025"/>
    <lineage>
        <taxon>Eukaryota</taxon>
        <taxon>Discoba</taxon>
        <taxon>Euglenozoa</taxon>
        <taxon>Euglenida</taxon>
        <taxon>Spirocuta</taxon>
        <taxon>Euglenophyceae</taxon>
        <taxon>Eutreptiales</taxon>
        <taxon>Eutreptiaceae</taxon>
        <taxon>Eutreptiella</taxon>
    </lineage>
</organism>
<feature type="region of interest" description="Disordered" evidence="1">
    <location>
        <begin position="76"/>
        <end position="103"/>
    </location>
</feature>
<dbReference type="EMBL" id="HBGA01008119">
    <property type="protein sequence ID" value="CAD8991901.1"/>
    <property type="molecule type" value="Transcribed_RNA"/>
</dbReference>
<protein>
    <submittedName>
        <fullName evidence="2">Uncharacterized protein</fullName>
    </submittedName>
</protein>
<evidence type="ECO:0000256" key="1">
    <source>
        <dbReference type="SAM" id="MobiDB-lite"/>
    </source>
</evidence>
<gene>
    <name evidence="2" type="ORF">EGYM00392_LOCUS2946</name>
</gene>
<dbReference type="AlphaFoldDB" id="A0A7S1HUS5"/>
<feature type="compositionally biased region" description="Polar residues" evidence="1">
    <location>
        <begin position="76"/>
        <end position="87"/>
    </location>
</feature>
<reference evidence="2" key="1">
    <citation type="submission" date="2021-01" db="EMBL/GenBank/DDBJ databases">
        <authorList>
            <person name="Corre E."/>
            <person name="Pelletier E."/>
            <person name="Niang G."/>
            <person name="Scheremetjew M."/>
            <person name="Finn R."/>
            <person name="Kale V."/>
            <person name="Holt S."/>
            <person name="Cochrane G."/>
            <person name="Meng A."/>
            <person name="Brown T."/>
            <person name="Cohen L."/>
        </authorList>
    </citation>
    <scope>NUCLEOTIDE SEQUENCE</scope>
    <source>
        <strain evidence="2">NIES-381</strain>
    </source>
</reference>